<dbReference type="Proteomes" id="UP000663823">
    <property type="component" value="Unassembled WGS sequence"/>
</dbReference>
<dbReference type="InterPro" id="IPR013320">
    <property type="entry name" value="ConA-like_dom_sf"/>
</dbReference>
<organism evidence="2 4">
    <name type="scientific">Rotaria sordida</name>
    <dbReference type="NCBI Taxonomy" id="392033"/>
    <lineage>
        <taxon>Eukaryota</taxon>
        <taxon>Metazoa</taxon>
        <taxon>Spiralia</taxon>
        <taxon>Gnathifera</taxon>
        <taxon>Rotifera</taxon>
        <taxon>Eurotatoria</taxon>
        <taxon>Bdelloidea</taxon>
        <taxon>Philodinida</taxon>
        <taxon>Philodinidae</taxon>
        <taxon>Rotaria</taxon>
    </lineage>
</organism>
<dbReference type="Proteomes" id="UP000663882">
    <property type="component" value="Unassembled WGS sequence"/>
</dbReference>
<evidence type="ECO:0000313" key="3">
    <source>
        <dbReference type="EMBL" id="CAF3829585.1"/>
    </source>
</evidence>
<keyword evidence="1" id="KW-0175">Coiled coil</keyword>
<dbReference type="EMBL" id="CAJOAX010002977">
    <property type="protein sequence ID" value="CAF3829585.1"/>
    <property type="molecule type" value="Genomic_DNA"/>
</dbReference>
<dbReference type="SUPFAM" id="SSF49899">
    <property type="entry name" value="Concanavalin A-like lectins/glucanases"/>
    <property type="match status" value="1"/>
</dbReference>
<evidence type="ECO:0008006" key="5">
    <source>
        <dbReference type="Google" id="ProtNLM"/>
    </source>
</evidence>
<proteinExistence type="predicted"/>
<dbReference type="AlphaFoldDB" id="A0A814UEA2"/>
<name>A0A814UEA2_9BILA</name>
<dbReference type="OrthoDB" id="9994224at2759"/>
<accession>A0A814UEA2</accession>
<gene>
    <name evidence="3" type="ORF">OTI717_LOCUS19906</name>
    <name evidence="2" type="ORF">RFH988_LOCUS23220</name>
</gene>
<dbReference type="EMBL" id="CAJNOO010001597">
    <property type="protein sequence ID" value="CAF1175609.1"/>
    <property type="molecule type" value="Genomic_DNA"/>
</dbReference>
<evidence type="ECO:0000313" key="4">
    <source>
        <dbReference type="Proteomes" id="UP000663882"/>
    </source>
</evidence>
<protein>
    <recommendedName>
        <fullName evidence="5">B box-type domain-containing protein</fullName>
    </recommendedName>
</protein>
<sequence>MASITIKKACIKCNKGGGTAMCYGCEQAFCTKHFIEHRQELSQQMDSIGQEHDILCRDLTHEQYTHSLLARINQWEQESIIKIQIAAKLARNDLQQLLDTAKNNLKKLISKITEELQSSRESDDYTEKDIKKWTVQLEEFRKTLNSPTTINFDYENDTQSTIRLIKITDQSSSIFSYQASQLYETNNQICCNLETSFHERFNDIFGRVTLSEGDLLATCSGDYSDRSCVGCIGRYSSGIHYIRFRFEHINTDHYSFFGIVNSSEKMTKDILNSTSFYGWWDLIYNVISGKKHKYDSTKIIRTGDEVTFMLDCDNRQIQLEHHRTNRILTLPINIQLCAFPWKIIVLLLGKDDCVRILH</sequence>
<evidence type="ECO:0000256" key="1">
    <source>
        <dbReference type="SAM" id="Coils"/>
    </source>
</evidence>
<reference evidence="2" key="1">
    <citation type="submission" date="2021-02" db="EMBL/GenBank/DDBJ databases">
        <authorList>
            <person name="Nowell W R."/>
        </authorList>
    </citation>
    <scope>NUCLEOTIDE SEQUENCE</scope>
</reference>
<comment type="caution">
    <text evidence="2">The sequence shown here is derived from an EMBL/GenBank/DDBJ whole genome shotgun (WGS) entry which is preliminary data.</text>
</comment>
<feature type="coiled-coil region" evidence="1">
    <location>
        <begin position="91"/>
        <end position="122"/>
    </location>
</feature>
<evidence type="ECO:0000313" key="2">
    <source>
        <dbReference type="EMBL" id="CAF1175609.1"/>
    </source>
</evidence>